<reference evidence="4 5" key="1">
    <citation type="submission" date="2018-08" db="EMBL/GenBank/DDBJ databases">
        <title>Genomic Encyclopedia of Type Strains, Phase IV (KMG-IV): sequencing the most valuable type-strain genomes for metagenomic binning, comparative biology and taxonomic classification.</title>
        <authorList>
            <person name="Goeker M."/>
        </authorList>
    </citation>
    <scope>NUCLEOTIDE SEQUENCE [LARGE SCALE GENOMIC DNA]</scope>
    <source>
        <strain evidence="4 5">DSM 26022</strain>
    </source>
</reference>
<feature type="transmembrane region" description="Helical" evidence="2">
    <location>
        <begin position="122"/>
        <end position="149"/>
    </location>
</feature>
<dbReference type="Gene3D" id="3.40.50.720">
    <property type="entry name" value="NAD(P)-binding Rossmann-like Domain"/>
    <property type="match status" value="2"/>
</dbReference>
<feature type="domain" description="Polysaccharide biosynthesis protein CapD-like" evidence="3">
    <location>
        <begin position="299"/>
        <end position="594"/>
    </location>
</feature>
<evidence type="ECO:0000259" key="3">
    <source>
        <dbReference type="Pfam" id="PF02719"/>
    </source>
</evidence>
<dbReference type="PANTHER" id="PTHR43318">
    <property type="entry name" value="UDP-N-ACETYLGLUCOSAMINE 4,6-DEHYDRATASE"/>
    <property type="match status" value="1"/>
</dbReference>
<keyword evidence="5" id="KW-1185">Reference proteome</keyword>
<keyword evidence="2" id="KW-0472">Membrane</keyword>
<keyword evidence="2" id="KW-1133">Transmembrane helix</keyword>
<gene>
    <name evidence="4" type="ORF">DFR26_1028</name>
</gene>
<dbReference type="CDD" id="cd05237">
    <property type="entry name" value="UDP_invert_4-6DH_SDR_e"/>
    <property type="match status" value="1"/>
</dbReference>
<accession>A0A3E0H5P2</accession>
<dbReference type="PANTHER" id="PTHR43318:SF1">
    <property type="entry name" value="POLYSACCHARIDE BIOSYNTHESIS PROTEIN EPSC-RELATED"/>
    <property type="match status" value="1"/>
</dbReference>
<dbReference type="InterPro" id="IPR003869">
    <property type="entry name" value="Polysac_CapD-like"/>
</dbReference>
<comment type="similarity">
    <text evidence="1">Belongs to the polysaccharide synthase family.</text>
</comment>
<dbReference type="Proteomes" id="UP000256774">
    <property type="component" value="Unassembled WGS sequence"/>
</dbReference>
<dbReference type="SUPFAM" id="SSF51735">
    <property type="entry name" value="NAD(P)-binding Rossmann-fold domains"/>
    <property type="match status" value="2"/>
</dbReference>
<keyword evidence="2" id="KW-0812">Transmembrane</keyword>
<dbReference type="InterPro" id="IPR036291">
    <property type="entry name" value="NAD(P)-bd_dom_sf"/>
</dbReference>
<dbReference type="Pfam" id="PF02719">
    <property type="entry name" value="Polysacc_synt_2"/>
    <property type="match status" value="1"/>
</dbReference>
<dbReference type="AlphaFoldDB" id="A0A3E0H5P2"/>
<dbReference type="OrthoDB" id="9803111at2"/>
<protein>
    <submittedName>
        <fullName evidence="4">FlaA1/EpsC-like NDP-sugar epimerase</fullName>
    </submittedName>
</protein>
<dbReference type="RefSeq" id="WP_116207891.1">
    <property type="nucleotide sequence ID" value="NZ_QUNR01000002.1"/>
</dbReference>
<dbReference type="InterPro" id="IPR051203">
    <property type="entry name" value="Polysaccharide_Synthase-Rel"/>
</dbReference>
<organism evidence="4 5">
    <name type="scientific">Paraperlucidibaca baekdonensis</name>
    <dbReference type="NCBI Taxonomy" id="748120"/>
    <lineage>
        <taxon>Bacteria</taxon>
        <taxon>Pseudomonadati</taxon>
        <taxon>Pseudomonadota</taxon>
        <taxon>Gammaproteobacteria</taxon>
        <taxon>Moraxellales</taxon>
        <taxon>Moraxellaceae</taxon>
        <taxon>Paraperlucidibaca</taxon>
    </lineage>
</organism>
<name>A0A3E0H5P2_9GAMM</name>
<feature type="transmembrane region" description="Helical" evidence="2">
    <location>
        <begin position="91"/>
        <end position="110"/>
    </location>
</feature>
<feature type="transmembrane region" description="Helical" evidence="2">
    <location>
        <begin position="27"/>
        <end position="45"/>
    </location>
</feature>
<comment type="caution">
    <text evidence="4">The sequence shown here is derived from an EMBL/GenBank/DDBJ whole genome shotgun (WGS) entry which is preliminary data.</text>
</comment>
<evidence type="ECO:0000313" key="5">
    <source>
        <dbReference type="Proteomes" id="UP000256774"/>
    </source>
</evidence>
<evidence type="ECO:0000256" key="2">
    <source>
        <dbReference type="SAM" id="Phobius"/>
    </source>
</evidence>
<proteinExistence type="inferred from homology"/>
<evidence type="ECO:0000313" key="4">
    <source>
        <dbReference type="EMBL" id="REH38863.1"/>
    </source>
</evidence>
<dbReference type="Pfam" id="PF13727">
    <property type="entry name" value="CoA_binding_3"/>
    <property type="match status" value="1"/>
</dbReference>
<evidence type="ECO:0000256" key="1">
    <source>
        <dbReference type="ARBA" id="ARBA00007430"/>
    </source>
</evidence>
<feature type="transmembrane region" description="Helical" evidence="2">
    <location>
        <begin position="65"/>
        <end position="84"/>
    </location>
</feature>
<sequence length="675" mass="74444">MSKSPKPAPKSDWLSWLHQAPRRAKQIVLLLIDIAMLPLLFTLALSVRMGELDLPSKAQMLDIPLMIALMIICALFTRVYSAVVRAFDEHYLQSALFASVAWVMLLWIAASADITHTLPRSVIIITGALLMLHFWVSRALIRAVLYLLLKRREQHTNLAVFGAGQAGRQIMAAAAGMAQYRLTGFFDDDPELIGTRINGLPVWSGRQAQRYIERLDIDEVIVAMPSVSRSRRRDIVDSLQKAAGERDIHIRMLPGLDRVMSGDISLNDVQDIDILDLLGRDAMPPDLALFRHHVADRTVLVTGAAGSIGSELCRQLLTATPSTLVLFDHSEFGLYNIERELRASFPDATLVPVLGSVMDQARLERLMRHHHVETVYHAAAYKHVPLVEANPFEGVINNSLGTYHTAIAACDAGVETFVLVSTDKAVRPTNVMGASKRLSELVLQALAAEPIEPGTLGTCYAMVRFGNVLGSSGSVVPLFRKQISQGGPITLTHPDITRYFMTIPEAAQLVIQAGGMAKGGEVFLLEMGASVRILDLARQMIRLSGLSERTASFPDGDIEVVFTGLRPGEKLYEELLISDEGVENTDHPLIYKAHERFYSLARIEALFAEIEELALKRDTIGLKQLLLLSIQGYKPDFAAEDHSGCLDDRPEDAMSIAAFEAELDQLYDDSQVTPV</sequence>
<dbReference type="EMBL" id="QUNR01000002">
    <property type="protein sequence ID" value="REH38863.1"/>
    <property type="molecule type" value="Genomic_DNA"/>
</dbReference>